<evidence type="ECO:0000259" key="1">
    <source>
        <dbReference type="SMART" id="SM00893"/>
    </source>
</evidence>
<dbReference type="SUPFAM" id="SSF52402">
    <property type="entry name" value="Adenine nucleotide alpha hydrolases-like"/>
    <property type="match status" value="1"/>
</dbReference>
<dbReference type="SMART" id="SM00893">
    <property type="entry name" value="ETF"/>
    <property type="match status" value="1"/>
</dbReference>
<dbReference type="InterPro" id="IPR033948">
    <property type="entry name" value="ETF_beta_N"/>
</dbReference>
<dbReference type="Gene3D" id="3.40.50.620">
    <property type="entry name" value="HUPs"/>
    <property type="match status" value="1"/>
</dbReference>
<evidence type="ECO:0000313" key="3">
    <source>
        <dbReference type="Proteomes" id="UP000266287"/>
    </source>
</evidence>
<feature type="domain" description="Electron transfer flavoprotein alpha/beta-subunit N-terminal" evidence="1">
    <location>
        <begin position="26"/>
        <end position="216"/>
    </location>
</feature>
<evidence type="ECO:0000313" key="2">
    <source>
        <dbReference type="EMBL" id="RII00053.1"/>
    </source>
</evidence>
<organism evidence="2 3">
    <name type="scientific">candidate division NPL-UPA2 bacterium Unc8</name>
    <dbReference type="NCBI Taxonomy" id="1980939"/>
    <lineage>
        <taxon>Bacteria</taxon>
    </lineage>
</organism>
<dbReference type="PIRSF" id="PIRSF000090">
    <property type="entry name" value="Beta-ETF"/>
    <property type="match status" value="1"/>
</dbReference>
<dbReference type="EMBL" id="NDHY01000008">
    <property type="protein sequence ID" value="RII00053.1"/>
    <property type="molecule type" value="Genomic_DNA"/>
</dbReference>
<dbReference type="CDD" id="cd01714">
    <property type="entry name" value="ETF_beta"/>
    <property type="match status" value="1"/>
</dbReference>
<reference evidence="2 3" key="1">
    <citation type="submission" date="2018-08" db="EMBL/GenBank/DDBJ databases">
        <title>Draft genome of candidate division NPL-UPA2 bacterium Unc8 that adapted to ultra-basic serpentinizing groundwater.</title>
        <authorList>
            <person name="Ishii S."/>
            <person name="Suzuki S."/>
            <person name="Nealson K.H."/>
        </authorList>
    </citation>
    <scope>NUCLEOTIDE SEQUENCE [LARGE SCALE GENOMIC DNA]</scope>
    <source>
        <strain evidence="2">Unc8</strain>
    </source>
</reference>
<comment type="caution">
    <text evidence="2">The sequence shown here is derived from an EMBL/GenBank/DDBJ whole genome shotgun (WGS) entry which is preliminary data.</text>
</comment>
<dbReference type="GO" id="GO:0009055">
    <property type="term" value="F:electron transfer activity"/>
    <property type="evidence" value="ECO:0007669"/>
    <property type="project" value="InterPro"/>
</dbReference>
<dbReference type="Pfam" id="PF01012">
    <property type="entry name" value="ETF"/>
    <property type="match status" value="1"/>
</dbReference>
<sequence>MNIVVCVKQVPSPDALSKARVDSKTKTLLRHEAVSLIINPLDENAIEEALRLRERHGGKVTVITMGPPQAESALRRALAMGADKAVLITDPALAGSDTLATSYVLSTAIKKIGEFNLVLLGKHTIDGDTAQVGPQLAEQLELPQITCAQKIEIKDNTVKAESSFEDFFEVMEVPLPAVLTVTDEINKPRRPGMRGVLKARRAEIPQWGVTALNLDSNRIGLDGSPTRVVGLSTPEFGRKKKEMLTGSISRQIDTLLNRLKENGII</sequence>
<protein>
    <submittedName>
        <fullName evidence="2">Electron transfer flavoprotein beta subunit/FixA family protein</fullName>
    </submittedName>
</protein>
<dbReference type="PANTHER" id="PTHR21294:SF17">
    <property type="entry name" value="PROTEIN FIXA"/>
    <property type="match status" value="1"/>
</dbReference>
<dbReference type="PANTHER" id="PTHR21294">
    <property type="entry name" value="ELECTRON TRANSFER FLAVOPROTEIN BETA-SUBUNIT"/>
    <property type="match status" value="1"/>
</dbReference>
<gene>
    <name evidence="2" type="ORF">B9J77_03850</name>
</gene>
<accession>A0A399FXY1</accession>
<dbReference type="Proteomes" id="UP000266287">
    <property type="component" value="Unassembled WGS sequence"/>
</dbReference>
<name>A0A399FXY1_UNCN2</name>
<dbReference type="InterPro" id="IPR014729">
    <property type="entry name" value="Rossmann-like_a/b/a_fold"/>
</dbReference>
<proteinExistence type="predicted"/>
<dbReference type="AlphaFoldDB" id="A0A399FXY1"/>
<dbReference type="InterPro" id="IPR014730">
    <property type="entry name" value="ETF_a/b_N"/>
</dbReference>
<dbReference type="InterPro" id="IPR012255">
    <property type="entry name" value="ETF_b"/>
</dbReference>